<feature type="transmembrane region" description="Helical" evidence="8">
    <location>
        <begin position="272"/>
        <end position="295"/>
    </location>
</feature>
<dbReference type="InterPro" id="IPR001173">
    <property type="entry name" value="Glyco_trans_2-like"/>
</dbReference>
<proteinExistence type="predicted"/>
<feature type="transmembrane region" description="Helical" evidence="8">
    <location>
        <begin position="301"/>
        <end position="327"/>
    </location>
</feature>
<gene>
    <name evidence="10" type="ORF">HLB44_27880</name>
</gene>
<protein>
    <submittedName>
        <fullName evidence="10">Glycosyltransferase family 2 protein</fullName>
    </submittedName>
</protein>
<feature type="region of interest" description="Disordered" evidence="7">
    <location>
        <begin position="16"/>
        <end position="42"/>
    </location>
</feature>
<evidence type="ECO:0000256" key="1">
    <source>
        <dbReference type="ARBA" id="ARBA00004141"/>
    </source>
</evidence>
<evidence type="ECO:0000313" key="11">
    <source>
        <dbReference type="Proteomes" id="UP000737171"/>
    </source>
</evidence>
<evidence type="ECO:0000256" key="2">
    <source>
        <dbReference type="ARBA" id="ARBA00022676"/>
    </source>
</evidence>
<evidence type="ECO:0000256" key="5">
    <source>
        <dbReference type="ARBA" id="ARBA00022989"/>
    </source>
</evidence>
<evidence type="ECO:0000256" key="6">
    <source>
        <dbReference type="ARBA" id="ARBA00023136"/>
    </source>
</evidence>
<keyword evidence="11" id="KW-1185">Reference proteome</keyword>
<reference evidence="10 11" key="1">
    <citation type="submission" date="2020-05" db="EMBL/GenBank/DDBJ databases">
        <title>Aquincola sp. isolate from soil.</title>
        <authorList>
            <person name="Han J."/>
            <person name="Kim D.-U."/>
        </authorList>
    </citation>
    <scope>NUCLEOTIDE SEQUENCE [LARGE SCALE GENOMIC DNA]</scope>
    <source>
        <strain evidence="10 11">S2</strain>
    </source>
</reference>
<dbReference type="InterPro" id="IPR029044">
    <property type="entry name" value="Nucleotide-diphossugar_trans"/>
</dbReference>
<dbReference type="CDD" id="cd04187">
    <property type="entry name" value="DPM1_like_bac"/>
    <property type="match status" value="1"/>
</dbReference>
<dbReference type="RefSeq" id="WP_173130722.1">
    <property type="nucleotide sequence ID" value="NZ_JABRWJ010000009.1"/>
</dbReference>
<dbReference type="PANTHER" id="PTHR48090">
    <property type="entry name" value="UNDECAPRENYL-PHOSPHATE 4-DEOXY-4-FORMAMIDO-L-ARABINOSE TRANSFERASE-RELATED"/>
    <property type="match status" value="1"/>
</dbReference>
<dbReference type="PANTHER" id="PTHR48090:SF1">
    <property type="entry name" value="PROPHAGE BACTOPRENOL GLUCOSYL TRANSFERASE HOMOLOG"/>
    <property type="match status" value="1"/>
</dbReference>
<dbReference type="InterPro" id="IPR050256">
    <property type="entry name" value="Glycosyltransferase_2"/>
</dbReference>
<evidence type="ECO:0000313" key="10">
    <source>
        <dbReference type="EMBL" id="NRF70830.1"/>
    </source>
</evidence>
<dbReference type="Gene3D" id="3.90.550.10">
    <property type="entry name" value="Spore Coat Polysaccharide Biosynthesis Protein SpsA, Chain A"/>
    <property type="match status" value="1"/>
</dbReference>
<evidence type="ECO:0000256" key="7">
    <source>
        <dbReference type="SAM" id="MobiDB-lite"/>
    </source>
</evidence>
<name>A0ABX2EQ56_9BURK</name>
<keyword evidence="2" id="KW-0328">Glycosyltransferase</keyword>
<keyword evidence="6 8" id="KW-0472">Membrane</keyword>
<dbReference type="Pfam" id="PF00535">
    <property type="entry name" value="Glycos_transf_2"/>
    <property type="match status" value="1"/>
</dbReference>
<comment type="caution">
    <text evidence="10">The sequence shown here is derived from an EMBL/GenBank/DDBJ whole genome shotgun (WGS) entry which is preliminary data.</text>
</comment>
<sequence>MNPPFAPALLRVAAPSHAPAAARTDDPAHATPARLPPGRSARPRLSCVVPCWNEARNLALLLPQLDEALQHCGCDWELILVDDGSTDGTAALLAEAALRPGLRVLQLARNFGKEAALTAGLGAACGEVVLTMDADLQHPPALIAEMLALWRRGADMVYAARSGRADEGLLKRLGAAVFYRLMNAASGVTLPAGAGDFRLMDRVVVDALLALPERRRFMKGLYAWVGYDAVALPYAPPPRAHGRSRFGLWRLLRLSIDGLTAFSTWPLRAAGLFGGVLALIGFGYGGFVALQALLYGHPVPGWTTVIVSLLFLLGVQLVSIGILGEYVGRIFDEVKARPLYVVKRAWGRGLPSRES</sequence>
<dbReference type="EMBL" id="JABRWJ010000009">
    <property type="protein sequence ID" value="NRF70830.1"/>
    <property type="molecule type" value="Genomic_DNA"/>
</dbReference>
<keyword evidence="3" id="KW-0808">Transferase</keyword>
<evidence type="ECO:0000256" key="3">
    <source>
        <dbReference type="ARBA" id="ARBA00022679"/>
    </source>
</evidence>
<accession>A0ABX2EQ56</accession>
<evidence type="ECO:0000256" key="8">
    <source>
        <dbReference type="SAM" id="Phobius"/>
    </source>
</evidence>
<keyword evidence="4 8" id="KW-0812">Transmembrane</keyword>
<feature type="domain" description="Glycosyltransferase 2-like" evidence="9">
    <location>
        <begin position="46"/>
        <end position="208"/>
    </location>
</feature>
<comment type="subcellular location">
    <subcellularLocation>
        <location evidence="1">Membrane</location>
        <topology evidence="1">Multi-pass membrane protein</topology>
    </subcellularLocation>
</comment>
<dbReference type="SUPFAM" id="SSF53448">
    <property type="entry name" value="Nucleotide-diphospho-sugar transferases"/>
    <property type="match status" value="1"/>
</dbReference>
<organism evidence="10 11">
    <name type="scientific">Pseudaquabacterium terrae</name>
    <dbReference type="NCBI Taxonomy" id="2732868"/>
    <lineage>
        <taxon>Bacteria</taxon>
        <taxon>Pseudomonadati</taxon>
        <taxon>Pseudomonadota</taxon>
        <taxon>Betaproteobacteria</taxon>
        <taxon>Burkholderiales</taxon>
        <taxon>Sphaerotilaceae</taxon>
        <taxon>Pseudaquabacterium</taxon>
    </lineage>
</organism>
<evidence type="ECO:0000256" key="4">
    <source>
        <dbReference type="ARBA" id="ARBA00022692"/>
    </source>
</evidence>
<dbReference type="Proteomes" id="UP000737171">
    <property type="component" value="Unassembled WGS sequence"/>
</dbReference>
<keyword evidence="5 8" id="KW-1133">Transmembrane helix</keyword>
<evidence type="ECO:0000259" key="9">
    <source>
        <dbReference type="Pfam" id="PF00535"/>
    </source>
</evidence>